<protein>
    <submittedName>
        <fullName evidence="2">Uncharacterized protein</fullName>
    </submittedName>
</protein>
<accession>A0A4C1ZJC8</accession>
<proteinExistence type="predicted"/>
<keyword evidence="3" id="KW-1185">Reference proteome</keyword>
<name>A0A4C1ZJC8_EUMVA</name>
<dbReference type="EMBL" id="BGZK01001890">
    <property type="protein sequence ID" value="GBP87848.1"/>
    <property type="molecule type" value="Genomic_DNA"/>
</dbReference>
<gene>
    <name evidence="2" type="ORF">EVAR_64423_1</name>
</gene>
<evidence type="ECO:0000256" key="1">
    <source>
        <dbReference type="SAM" id="MobiDB-lite"/>
    </source>
</evidence>
<comment type="caution">
    <text evidence="2">The sequence shown here is derived from an EMBL/GenBank/DDBJ whole genome shotgun (WGS) entry which is preliminary data.</text>
</comment>
<evidence type="ECO:0000313" key="2">
    <source>
        <dbReference type="EMBL" id="GBP87848.1"/>
    </source>
</evidence>
<evidence type="ECO:0000313" key="3">
    <source>
        <dbReference type="Proteomes" id="UP000299102"/>
    </source>
</evidence>
<feature type="region of interest" description="Disordered" evidence="1">
    <location>
        <begin position="1"/>
        <end position="27"/>
    </location>
</feature>
<dbReference type="Proteomes" id="UP000299102">
    <property type="component" value="Unassembled WGS sequence"/>
</dbReference>
<sequence length="136" mass="14721">MSEQAPRRLQRGRRTASDTSASGKRRGRPYQCTLCSPTLCTSVVAAVPSRLHFNKLKCGDISFGAVVYIRDLNKLRVVTKICRPVRGAARSAAHGACVRAHTHAGRPALAPVGIERDLDGIVAGGCSHSRETWISW</sequence>
<reference evidence="2 3" key="1">
    <citation type="journal article" date="2019" name="Commun. Biol.">
        <title>The bagworm genome reveals a unique fibroin gene that provides high tensile strength.</title>
        <authorList>
            <person name="Kono N."/>
            <person name="Nakamura H."/>
            <person name="Ohtoshi R."/>
            <person name="Tomita M."/>
            <person name="Numata K."/>
            <person name="Arakawa K."/>
        </authorList>
    </citation>
    <scope>NUCLEOTIDE SEQUENCE [LARGE SCALE GENOMIC DNA]</scope>
</reference>
<dbReference type="AlphaFoldDB" id="A0A4C1ZJC8"/>
<organism evidence="2 3">
    <name type="scientific">Eumeta variegata</name>
    <name type="common">Bagworm moth</name>
    <name type="synonym">Eumeta japonica</name>
    <dbReference type="NCBI Taxonomy" id="151549"/>
    <lineage>
        <taxon>Eukaryota</taxon>
        <taxon>Metazoa</taxon>
        <taxon>Ecdysozoa</taxon>
        <taxon>Arthropoda</taxon>
        <taxon>Hexapoda</taxon>
        <taxon>Insecta</taxon>
        <taxon>Pterygota</taxon>
        <taxon>Neoptera</taxon>
        <taxon>Endopterygota</taxon>
        <taxon>Lepidoptera</taxon>
        <taxon>Glossata</taxon>
        <taxon>Ditrysia</taxon>
        <taxon>Tineoidea</taxon>
        <taxon>Psychidae</taxon>
        <taxon>Oiketicinae</taxon>
        <taxon>Eumeta</taxon>
    </lineage>
</organism>